<gene>
    <name evidence="2" type="ORF">NDU88_005456</name>
</gene>
<feature type="compositionally biased region" description="Basic and acidic residues" evidence="1">
    <location>
        <begin position="54"/>
        <end position="75"/>
    </location>
</feature>
<dbReference type="EMBL" id="JANPWB010000014">
    <property type="protein sequence ID" value="KAJ1100370.1"/>
    <property type="molecule type" value="Genomic_DNA"/>
</dbReference>
<reference evidence="2" key="1">
    <citation type="journal article" date="2022" name="bioRxiv">
        <title>Sequencing and chromosome-scale assembly of the giantPleurodeles waltlgenome.</title>
        <authorList>
            <person name="Brown T."/>
            <person name="Elewa A."/>
            <person name="Iarovenko S."/>
            <person name="Subramanian E."/>
            <person name="Araus A.J."/>
            <person name="Petzold A."/>
            <person name="Susuki M."/>
            <person name="Suzuki K.-i.T."/>
            <person name="Hayashi T."/>
            <person name="Toyoda A."/>
            <person name="Oliveira C."/>
            <person name="Osipova E."/>
            <person name="Leigh N.D."/>
            <person name="Simon A."/>
            <person name="Yun M.H."/>
        </authorList>
    </citation>
    <scope>NUCLEOTIDE SEQUENCE</scope>
    <source>
        <strain evidence="2">20211129_DDA</strain>
        <tissue evidence="2">Liver</tissue>
    </source>
</reference>
<dbReference type="AlphaFoldDB" id="A0AAV7MJF9"/>
<accession>A0AAV7MJF9</accession>
<organism evidence="2 3">
    <name type="scientific">Pleurodeles waltl</name>
    <name type="common">Iberian ribbed newt</name>
    <dbReference type="NCBI Taxonomy" id="8319"/>
    <lineage>
        <taxon>Eukaryota</taxon>
        <taxon>Metazoa</taxon>
        <taxon>Chordata</taxon>
        <taxon>Craniata</taxon>
        <taxon>Vertebrata</taxon>
        <taxon>Euteleostomi</taxon>
        <taxon>Amphibia</taxon>
        <taxon>Batrachia</taxon>
        <taxon>Caudata</taxon>
        <taxon>Salamandroidea</taxon>
        <taxon>Salamandridae</taxon>
        <taxon>Pleurodelinae</taxon>
        <taxon>Pleurodeles</taxon>
    </lineage>
</organism>
<evidence type="ECO:0000256" key="1">
    <source>
        <dbReference type="SAM" id="MobiDB-lite"/>
    </source>
</evidence>
<evidence type="ECO:0000313" key="2">
    <source>
        <dbReference type="EMBL" id="KAJ1100370.1"/>
    </source>
</evidence>
<feature type="region of interest" description="Disordered" evidence="1">
    <location>
        <begin position="1"/>
        <end position="136"/>
    </location>
</feature>
<protein>
    <submittedName>
        <fullName evidence="2">Uncharacterized protein</fullName>
    </submittedName>
</protein>
<dbReference type="Proteomes" id="UP001066276">
    <property type="component" value="Chromosome 10"/>
</dbReference>
<sequence>MPEFVNEQRSVSGHFESSWKAPPQRPGSNGRDGDLTGEDRCVSRTPRALLGSRTGRDWDSPVRDGSSTERRELRLHSRSRYRRARPPPASPPTRGWGSREDAAGSEPGSSSYQAPRLTDTRNRGAILDFGDRHGEK</sequence>
<name>A0AAV7MJF9_PLEWA</name>
<feature type="compositionally biased region" description="Basic residues" evidence="1">
    <location>
        <begin position="76"/>
        <end position="85"/>
    </location>
</feature>
<evidence type="ECO:0000313" key="3">
    <source>
        <dbReference type="Proteomes" id="UP001066276"/>
    </source>
</evidence>
<feature type="compositionally biased region" description="Basic and acidic residues" evidence="1">
    <location>
        <begin position="31"/>
        <end position="42"/>
    </location>
</feature>
<proteinExistence type="predicted"/>
<comment type="caution">
    <text evidence="2">The sequence shown here is derived from an EMBL/GenBank/DDBJ whole genome shotgun (WGS) entry which is preliminary data.</text>
</comment>
<keyword evidence="3" id="KW-1185">Reference proteome</keyword>